<dbReference type="GO" id="GO:0071555">
    <property type="term" value="P:cell wall organization"/>
    <property type="evidence" value="ECO:0007669"/>
    <property type="project" value="UniProtKB-KW"/>
</dbReference>
<keyword evidence="10" id="KW-1133">Transmembrane helix</keyword>
<evidence type="ECO:0000313" key="11">
    <source>
        <dbReference type="EMBL" id="EAQ92114.1"/>
    </source>
</evidence>
<dbReference type="GO" id="GO:0006031">
    <property type="term" value="P:chitin biosynthetic process"/>
    <property type="evidence" value="ECO:0007669"/>
    <property type="project" value="TreeGrafter"/>
</dbReference>
<name>Q2HHF5_CHAGB</name>
<feature type="transmembrane region" description="Helical" evidence="10">
    <location>
        <begin position="229"/>
        <end position="249"/>
    </location>
</feature>
<evidence type="ECO:0000256" key="2">
    <source>
        <dbReference type="ARBA" id="ARBA00012543"/>
    </source>
</evidence>
<comment type="function">
    <text evidence="10">Polymerizes chitin, a structural polymer of the cell wall and septum, by transferring the sugar moiety of UDP-GlcNAc to the non-reducing end of the growing chitin polymer.</text>
</comment>
<keyword evidence="3 10" id="KW-1003">Cell membrane</keyword>
<dbReference type="PANTHER" id="PTHR22914:SF11">
    <property type="entry name" value="CHITIN SYNTHASE B"/>
    <property type="match status" value="1"/>
</dbReference>
<dbReference type="EC" id="2.4.1.16" evidence="2 10"/>
<evidence type="ECO:0000256" key="8">
    <source>
        <dbReference type="ARBA" id="ARBA00023316"/>
    </source>
</evidence>
<dbReference type="eggNOG" id="KOG2571">
    <property type="taxonomic scope" value="Eukaryota"/>
</dbReference>
<evidence type="ECO:0000256" key="7">
    <source>
        <dbReference type="ARBA" id="ARBA00023136"/>
    </source>
</evidence>
<dbReference type="GO" id="GO:0005886">
    <property type="term" value="C:plasma membrane"/>
    <property type="evidence" value="ECO:0007669"/>
    <property type="project" value="UniProtKB-SubCell"/>
</dbReference>
<keyword evidence="6 10" id="KW-0812">Transmembrane</keyword>
<dbReference type="HOGENOM" id="CLU_1011949_0_0_1"/>
<feature type="transmembrane region" description="Helical" evidence="10">
    <location>
        <begin position="198"/>
        <end position="217"/>
    </location>
</feature>
<dbReference type="Pfam" id="PF01644">
    <property type="entry name" value="Chitin_synth_1"/>
    <property type="match status" value="1"/>
</dbReference>
<proteinExistence type="inferred from homology"/>
<comment type="caution">
    <text evidence="10">Lacks conserved residue(s) required for the propagation of feature annotation.</text>
</comment>
<protein>
    <recommendedName>
        <fullName evidence="2 10">Chitin synthase</fullName>
        <ecNumber evidence="2 10">2.4.1.16</ecNumber>
    </recommendedName>
</protein>
<dbReference type="GO" id="GO:0030428">
    <property type="term" value="C:cell septum"/>
    <property type="evidence" value="ECO:0007669"/>
    <property type="project" value="TreeGrafter"/>
</dbReference>
<keyword evidence="4 10" id="KW-0328">Glycosyltransferase</keyword>
<dbReference type="PANTHER" id="PTHR22914">
    <property type="entry name" value="CHITIN SYNTHASE"/>
    <property type="match status" value="1"/>
</dbReference>
<evidence type="ECO:0000256" key="1">
    <source>
        <dbReference type="ARBA" id="ARBA00004651"/>
    </source>
</evidence>
<evidence type="ECO:0000256" key="10">
    <source>
        <dbReference type="RuleBase" id="RU366040"/>
    </source>
</evidence>
<dbReference type="InParanoid" id="Q2HHF5"/>
<dbReference type="OrthoDB" id="26569at2759"/>
<gene>
    <name evidence="11" type="ORF">CHGG_00349</name>
</gene>
<evidence type="ECO:0000256" key="5">
    <source>
        <dbReference type="ARBA" id="ARBA00022679"/>
    </source>
</evidence>
<dbReference type="AlphaFoldDB" id="Q2HHF5"/>
<organism evidence="11 12">
    <name type="scientific">Chaetomium globosum (strain ATCC 6205 / CBS 148.51 / DSM 1962 / NBRC 6347 / NRRL 1970)</name>
    <name type="common">Soil fungus</name>
    <dbReference type="NCBI Taxonomy" id="306901"/>
    <lineage>
        <taxon>Eukaryota</taxon>
        <taxon>Fungi</taxon>
        <taxon>Dikarya</taxon>
        <taxon>Ascomycota</taxon>
        <taxon>Pezizomycotina</taxon>
        <taxon>Sordariomycetes</taxon>
        <taxon>Sordariomycetidae</taxon>
        <taxon>Sordariales</taxon>
        <taxon>Chaetomiaceae</taxon>
        <taxon>Chaetomium</taxon>
    </lineage>
</organism>
<dbReference type="InterPro" id="IPR004835">
    <property type="entry name" value="Chitin_synth"/>
</dbReference>
<dbReference type="GO" id="GO:0004100">
    <property type="term" value="F:chitin synthase activity"/>
    <property type="evidence" value="ECO:0007669"/>
    <property type="project" value="UniProtKB-EC"/>
</dbReference>
<dbReference type="Proteomes" id="UP000001056">
    <property type="component" value="Unassembled WGS sequence"/>
</dbReference>
<reference evidence="12" key="1">
    <citation type="journal article" date="2015" name="Genome Announc.">
        <title>Draft genome sequence of the cellulolytic fungus Chaetomium globosum.</title>
        <authorList>
            <person name="Cuomo C.A."/>
            <person name="Untereiner W.A."/>
            <person name="Ma L.-J."/>
            <person name="Grabherr M."/>
            <person name="Birren B.W."/>
        </authorList>
    </citation>
    <scope>NUCLEOTIDE SEQUENCE [LARGE SCALE GENOMIC DNA]</scope>
    <source>
        <strain evidence="12">ATCC 6205 / CBS 148.51 / DSM 1962 / NBRC 6347 / NRRL 1970</strain>
    </source>
</reference>
<dbReference type="GeneID" id="4387878"/>
<keyword evidence="12" id="KW-1185">Reference proteome</keyword>
<comment type="similarity">
    <text evidence="9">Belongs to the chitin synthase family. Class III subfamily.</text>
</comment>
<evidence type="ECO:0000256" key="3">
    <source>
        <dbReference type="ARBA" id="ARBA00022475"/>
    </source>
</evidence>
<accession>Q2HHF5</accession>
<evidence type="ECO:0000313" key="12">
    <source>
        <dbReference type="Proteomes" id="UP000001056"/>
    </source>
</evidence>
<dbReference type="RefSeq" id="XP_001219570.1">
    <property type="nucleotide sequence ID" value="XM_001219569.1"/>
</dbReference>
<evidence type="ECO:0000256" key="6">
    <source>
        <dbReference type="ARBA" id="ARBA00022692"/>
    </source>
</evidence>
<feature type="transmembrane region" description="Helical" evidence="10">
    <location>
        <begin position="145"/>
        <end position="168"/>
    </location>
</feature>
<keyword evidence="7 10" id="KW-0472">Membrane</keyword>
<keyword evidence="5 10" id="KW-0808">Transferase</keyword>
<dbReference type="EMBL" id="CH408029">
    <property type="protein sequence ID" value="EAQ92114.1"/>
    <property type="molecule type" value="Genomic_DNA"/>
</dbReference>
<evidence type="ECO:0000256" key="4">
    <source>
        <dbReference type="ARBA" id="ARBA00022676"/>
    </source>
</evidence>
<evidence type="ECO:0000256" key="9">
    <source>
        <dbReference type="ARBA" id="ARBA00038055"/>
    </source>
</evidence>
<sequence>MGKPLELFWKRDPTHWREVGGRGILNSVLKLNRYLADDRVVCFDLVLKTGLKWCTSYVDGATATTDIPTNTVDWMNQRRRWLNGAFASSLYSLELLFRVFETGHNPVRILLLLIQMVQDVVTFIVALVFRRWFIMALGSRPKTSVVSYIASFFFFGFIQCYFLMNLIYLTKRLVNSKVDPNGGGRYAYINEYYTDVRWLTVLITAVAYFVVYIGAAIVSLDPWHLFTCWAQFMFISTSYTNILSIYALCNFNDTTWGRKAQGLPEQSKVAEIHQT</sequence>
<dbReference type="VEuPathDB" id="FungiDB:CHGG_00349"/>
<keyword evidence="8 10" id="KW-0961">Cell wall biogenesis/degradation</keyword>
<feature type="transmembrane region" description="Helical" evidence="10">
    <location>
        <begin position="109"/>
        <end position="133"/>
    </location>
</feature>
<comment type="subcellular location">
    <subcellularLocation>
        <location evidence="1 10">Cell membrane</location>
        <topology evidence="1 10">Multi-pass membrane protein</topology>
    </subcellularLocation>
</comment>
<comment type="catalytic activity">
    <reaction evidence="10">
        <text>[(1-&gt;4)-N-acetyl-beta-D-glucosaminyl](n) + UDP-N-acetyl-alpha-D-glucosamine = [(1-&gt;4)-N-acetyl-beta-D-glucosaminyl](n+1) + UDP + H(+)</text>
        <dbReference type="Rhea" id="RHEA:16637"/>
        <dbReference type="Rhea" id="RHEA-COMP:9593"/>
        <dbReference type="Rhea" id="RHEA-COMP:9595"/>
        <dbReference type="ChEBI" id="CHEBI:15378"/>
        <dbReference type="ChEBI" id="CHEBI:17029"/>
        <dbReference type="ChEBI" id="CHEBI:57705"/>
        <dbReference type="ChEBI" id="CHEBI:58223"/>
        <dbReference type="EC" id="2.4.1.16"/>
    </reaction>
</comment>
<dbReference type="STRING" id="306901.Q2HHF5"/>